<dbReference type="PANTHER" id="PTHR35526">
    <property type="entry name" value="ANTI-SIGMA-F FACTOR RSBW-RELATED"/>
    <property type="match status" value="1"/>
</dbReference>
<sequence>MGERAATSITLEAAASQVAHARRFVRRSVEDVDPAVVDDLQLIVSELFTNAVEHGASDTVEVVVAQRPDRVSVTVDSRGPTPGVGPATDWQVADADALNGRGLGIVRELADDLVVERDGEEFIVTATLSLRQHAGR</sequence>
<accession>A0A4R7I5N3</accession>
<dbReference type="InterPro" id="IPR050267">
    <property type="entry name" value="Anti-sigma-factor_SerPK"/>
</dbReference>
<dbReference type="AlphaFoldDB" id="A0A4R7I5N3"/>
<evidence type="ECO:0000256" key="1">
    <source>
        <dbReference type="ARBA" id="ARBA00022527"/>
    </source>
</evidence>
<protein>
    <submittedName>
        <fullName evidence="3">Anti-sigma regulatory factor (Ser/Thr protein kinase)</fullName>
    </submittedName>
</protein>
<dbReference type="InterPro" id="IPR036890">
    <property type="entry name" value="HATPase_C_sf"/>
</dbReference>
<reference evidence="3 4" key="1">
    <citation type="submission" date="2019-03" db="EMBL/GenBank/DDBJ databases">
        <title>Sequencing the genomes of 1000 actinobacteria strains.</title>
        <authorList>
            <person name="Klenk H.-P."/>
        </authorList>
    </citation>
    <scope>NUCLEOTIDE SEQUENCE [LARGE SCALE GENOMIC DNA]</scope>
    <source>
        <strain evidence="3 4">DSM 18936</strain>
    </source>
</reference>
<dbReference type="SUPFAM" id="SSF55874">
    <property type="entry name" value="ATPase domain of HSP90 chaperone/DNA topoisomerase II/histidine kinase"/>
    <property type="match status" value="1"/>
</dbReference>
<proteinExistence type="predicted"/>
<dbReference type="EMBL" id="SOAU01000001">
    <property type="protein sequence ID" value="TDT18680.1"/>
    <property type="molecule type" value="Genomic_DNA"/>
</dbReference>
<name>A0A4R7I5N3_9ACTN</name>
<keyword evidence="1" id="KW-0723">Serine/threonine-protein kinase</keyword>
<dbReference type="CDD" id="cd16936">
    <property type="entry name" value="HATPase_RsbW-like"/>
    <property type="match status" value="1"/>
</dbReference>
<comment type="caution">
    <text evidence="3">The sequence shown here is derived from an EMBL/GenBank/DDBJ whole genome shotgun (WGS) entry which is preliminary data.</text>
</comment>
<dbReference type="OrthoDB" id="3530473at2"/>
<dbReference type="Proteomes" id="UP000294558">
    <property type="component" value="Unassembled WGS sequence"/>
</dbReference>
<dbReference type="Gene3D" id="3.30.565.10">
    <property type="entry name" value="Histidine kinase-like ATPase, C-terminal domain"/>
    <property type="match status" value="1"/>
</dbReference>
<dbReference type="GO" id="GO:0004674">
    <property type="term" value="F:protein serine/threonine kinase activity"/>
    <property type="evidence" value="ECO:0007669"/>
    <property type="project" value="UniProtKB-KW"/>
</dbReference>
<keyword evidence="1" id="KW-0808">Transferase</keyword>
<feature type="domain" description="Histidine kinase/HSP90-like ATPase" evidence="2">
    <location>
        <begin position="12"/>
        <end position="127"/>
    </location>
</feature>
<keyword evidence="1" id="KW-0418">Kinase</keyword>
<organism evidence="3 4">
    <name type="scientific">Ilumatobacter fluminis</name>
    <dbReference type="NCBI Taxonomy" id="467091"/>
    <lineage>
        <taxon>Bacteria</taxon>
        <taxon>Bacillati</taxon>
        <taxon>Actinomycetota</taxon>
        <taxon>Acidimicrobiia</taxon>
        <taxon>Acidimicrobiales</taxon>
        <taxon>Ilumatobacteraceae</taxon>
        <taxon>Ilumatobacter</taxon>
    </lineage>
</organism>
<evidence type="ECO:0000259" key="2">
    <source>
        <dbReference type="Pfam" id="PF13581"/>
    </source>
</evidence>
<dbReference type="InterPro" id="IPR003594">
    <property type="entry name" value="HATPase_dom"/>
</dbReference>
<dbReference type="PANTHER" id="PTHR35526:SF3">
    <property type="entry name" value="ANTI-SIGMA-F FACTOR RSBW"/>
    <property type="match status" value="1"/>
</dbReference>
<evidence type="ECO:0000313" key="4">
    <source>
        <dbReference type="Proteomes" id="UP000294558"/>
    </source>
</evidence>
<gene>
    <name evidence="3" type="ORF">BDK89_4310</name>
</gene>
<dbReference type="RefSeq" id="WP_133870885.1">
    <property type="nucleotide sequence ID" value="NZ_SOAU01000001.1"/>
</dbReference>
<evidence type="ECO:0000313" key="3">
    <source>
        <dbReference type="EMBL" id="TDT18680.1"/>
    </source>
</evidence>
<keyword evidence="4" id="KW-1185">Reference proteome</keyword>
<dbReference type="Pfam" id="PF13581">
    <property type="entry name" value="HATPase_c_2"/>
    <property type="match status" value="1"/>
</dbReference>